<dbReference type="EMBL" id="JANBUJ010000393">
    <property type="protein sequence ID" value="KAJ2772307.1"/>
    <property type="molecule type" value="Genomic_DNA"/>
</dbReference>
<sequence>MDIELTTLRSTPRDTASQKADDETKREMQRIVQRYHDDIGNDAIDVLAPPGNSARSEDSDTDGEGDDSEEPSLAERLGGIDLAGELDDTTVGAIWHRLTEEERAGFVDLLAGHGVESIVPPWQPLAYVYTMRHLNGETRGRNLAAAFTSLEQVAPLLSQSTADVYQSAHEALIVGFSGINDALDGKAKCALLDDILAIYAEPLHVAAMVSDMYRIATDILGAGASVAHSLKKAPVKRAERRLYFLASVIRQMQRDADPWRFMAMDVAMLRQRYASDIQTLERDMPRAPAQVDDAGAVAGGASTGPRIQPL</sequence>
<organism evidence="1 2">
    <name type="scientific">Coemansia nantahalensis</name>
    <dbReference type="NCBI Taxonomy" id="2789366"/>
    <lineage>
        <taxon>Eukaryota</taxon>
        <taxon>Fungi</taxon>
        <taxon>Fungi incertae sedis</taxon>
        <taxon>Zoopagomycota</taxon>
        <taxon>Kickxellomycotina</taxon>
        <taxon>Kickxellomycetes</taxon>
        <taxon>Kickxellales</taxon>
        <taxon>Kickxellaceae</taxon>
        <taxon>Coemansia</taxon>
    </lineage>
</organism>
<reference evidence="1" key="1">
    <citation type="submission" date="2022-07" db="EMBL/GenBank/DDBJ databases">
        <title>Phylogenomic reconstructions and comparative analyses of Kickxellomycotina fungi.</title>
        <authorList>
            <person name="Reynolds N.K."/>
            <person name="Stajich J.E."/>
            <person name="Barry K."/>
            <person name="Grigoriev I.V."/>
            <person name="Crous P."/>
            <person name="Smith M.E."/>
        </authorList>
    </citation>
    <scope>NUCLEOTIDE SEQUENCE</scope>
    <source>
        <strain evidence="1">CBS 109366</strain>
    </source>
</reference>
<dbReference type="Proteomes" id="UP001140234">
    <property type="component" value="Unassembled WGS sequence"/>
</dbReference>
<accession>A0ACC1K2K3</accession>
<evidence type="ECO:0000313" key="2">
    <source>
        <dbReference type="Proteomes" id="UP001140234"/>
    </source>
</evidence>
<comment type="caution">
    <text evidence="1">The sequence shown here is derived from an EMBL/GenBank/DDBJ whole genome shotgun (WGS) entry which is preliminary data.</text>
</comment>
<proteinExistence type="predicted"/>
<keyword evidence="2" id="KW-1185">Reference proteome</keyword>
<gene>
    <name evidence="1" type="ORF">IWQ57_001819</name>
</gene>
<evidence type="ECO:0000313" key="1">
    <source>
        <dbReference type="EMBL" id="KAJ2772307.1"/>
    </source>
</evidence>
<protein>
    <submittedName>
        <fullName evidence="1">Uncharacterized protein</fullName>
    </submittedName>
</protein>
<name>A0ACC1K2K3_9FUNG</name>